<reference evidence="7" key="1">
    <citation type="submission" date="2022-07" db="EMBL/GenBank/DDBJ databases">
        <authorList>
            <person name="Otstavnykh N."/>
            <person name="Isaeva M."/>
            <person name="Bystritskaya E."/>
        </authorList>
    </citation>
    <scope>NUCLEOTIDE SEQUENCE</scope>
    <source>
        <strain evidence="7">KCTC 52189</strain>
    </source>
</reference>
<comment type="caution">
    <text evidence="7">The sequence shown here is derived from an EMBL/GenBank/DDBJ whole genome shotgun (WGS) entry which is preliminary data.</text>
</comment>
<dbReference type="Gene3D" id="2.170.220.10">
    <property type="match status" value="1"/>
</dbReference>
<feature type="non-terminal residue" evidence="7">
    <location>
        <position position="1"/>
    </location>
</feature>
<protein>
    <submittedName>
        <fullName evidence="7">Class I tRNA ligase family protein</fullName>
    </submittedName>
</protein>
<dbReference type="Pfam" id="PF09334">
    <property type="entry name" value="tRNA-synt_1g"/>
    <property type="match status" value="1"/>
</dbReference>
<dbReference type="EMBL" id="JANHAX010000021">
    <property type="protein sequence ID" value="MDQ2092472.1"/>
    <property type="molecule type" value="Genomic_DNA"/>
</dbReference>
<keyword evidence="3" id="KW-0067">ATP-binding</keyword>
<feature type="non-terminal residue" evidence="7">
    <location>
        <position position="78"/>
    </location>
</feature>
<evidence type="ECO:0000256" key="1">
    <source>
        <dbReference type="ARBA" id="ARBA00022598"/>
    </source>
</evidence>
<dbReference type="RefSeq" id="WP_306737780.1">
    <property type="nucleotide sequence ID" value="NZ_JANHAX010000021.1"/>
</dbReference>
<gene>
    <name evidence="7" type="ORF">NO357_21425</name>
</gene>
<evidence type="ECO:0000256" key="3">
    <source>
        <dbReference type="ARBA" id="ARBA00022840"/>
    </source>
</evidence>
<accession>A0AAE3WGW0</accession>
<keyword evidence="5" id="KW-0030">Aminoacyl-tRNA synthetase</keyword>
<dbReference type="GO" id="GO:0006431">
    <property type="term" value="P:methionyl-tRNA aminoacylation"/>
    <property type="evidence" value="ECO:0007669"/>
    <property type="project" value="TreeGrafter"/>
</dbReference>
<feature type="domain" description="Methionyl/Leucyl tRNA synthetase" evidence="6">
    <location>
        <begin position="2"/>
        <end position="78"/>
    </location>
</feature>
<dbReference type="SUPFAM" id="SSF52374">
    <property type="entry name" value="Nucleotidylyl transferase"/>
    <property type="match status" value="1"/>
</dbReference>
<evidence type="ECO:0000313" key="8">
    <source>
        <dbReference type="Proteomes" id="UP001226762"/>
    </source>
</evidence>
<dbReference type="PANTHER" id="PTHR45765">
    <property type="entry name" value="METHIONINE--TRNA LIGASE"/>
    <property type="match status" value="1"/>
</dbReference>
<evidence type="ECO:0000256" key="4">
    <source>
        <dbReference type="ARBA" id="ARBA00022917"/>
    </source>
</evidence>
<reference evidence="7" key="2">
    <citation type="submission" date="2023-02" db="EMBL/GenBank/DDBJ databases">
        <title>'Rhodoalgimonas zhirmunskyi' gen. nov., isolated from a red alga.</title>
        <authorList>
            <person name="Nedashkovskaya O.I."/>
            <person name="Otstavnykh N.Y."/>
            <person name="Bystritskaya E.P."/>
            <person name="Balabanova L.A."/>
            <person name="Isaeva M.P."/>
        </authorList>
    </citation>
    <scope>NUCLEOTIDE SEQUENCE</scope>
    <source>
        <strain evidence="7">KCTC 52189</strain>
    </source>
</reference>
<dbReference type="AlphaFoldDB" id="A0AAE3WGW0"/>
<name>A0AAE3WGW0_9RHOB</name>
<dbReference type="GO" id="GO:0004825">
    <property type="term" value="F:methionine-tRNA ligase activity"/>
    <property type="evidence" value="ECO:0007669"/>
    <property type="project" value="InterPro"/>
</dbReference>
<dbReference type="InterPro" id="IPR023458">
    <property type="entry name" value="Met-tRNA_ligase_1"/>
</dbReference>
<keyword evidence="2" id="KW-0547">Nucleotide-binding</keyword>
<organism evidence="7 8">
    <name type="scientific">Marimonas arenosa</name>
    <dbReference type="NCBI Taxonomy" id="1795305"/>
    <lineage>
        <taxon>Bacteria</taxon>
        <taxon>Pseudomonadati</taxon>
        <taxon>Pseudomonadota</taxon>
        <taxon>Alphaproteobacteria</taxon>
        <taxon>Rhodobacterales</taxon>
        <taxon>Paracoccaceae</taxon>
        <taxon>Marimonas</taxon>
    </lineage>
</organism>
<dbReference type="InterPro" id="IPR015413">
    <property type="entry name" value="Methionyl/Leucyl_tRNA_Synth"/>
</dbReference>
<keyword evidence="8" id="KW-1185">Reference proteome</keyword>
<sequence length="78" mass="9063">SSLSPRELINPKSALSGNIPVLRKTKNWTLPLDQYEDFLREWAVEGHKDDWKSNVLGQVKSWLDDGLKPRAMTRDLDW</sequence>
<keyword evidence="4" id="KW-0648">Protein biosynthesis</keyword>
<evidence type="ECO:0000256" key="2">
    <source>
        <dbReference type="ARBA" id="ARBA00022741"/>
    </source>
</evidence>
<evidence type="ECO:0000313" key="7">
    <source>
        <dbReference type="EMBL" id="MDQ2092472.1"/>
    </source>
</evidence>
<dbReference type="GO" id="GO:0005829">
    <property type="term" value="C:cytosol"/>
    <property type="evidence" value="ECO:0007669"/>
    <property type="project" value="TreeGrafter"/>
</dbReference>
<dbReference type="PANTHER" id="PTHR45765:SF1">
    <property type="entry name" value="METHIONINE--TRNA LIGASE, CYTOPLASMIC"/>
    <property type="match status" value="1"/>
</dbReference>
<dbReference type="GO" id="GO:0005524">
    <property type="term" value="F:ATP binding"/>
    <property type="evidence" value="ECO:0007669"/>
    <property type="project" value="UniProtKB-KW"/>
</dbReference>
<evidence type="ECO:0000256" key="5">
    <source>
        <dbReference type="ARBA" id="ARBA00023146"/>
    </source>
</evidence>
<keyword evidence="1 7" id="KW-0436">Ligase</keyword>
<proteinExistence type="predicted"/>
<evidence type="ECO:0000259" key="6">
    <source>
        <dbReference type="Pfam" id="PF09334"/>
    </source>
</evidence>
<dbReference type="Proteomes" id="UP001226762">
    <property type="component" value="Unassembled WGS sequence"/>
</dbReference>